<reference evidence="3" key="1">
    <citation type="journal article" date="2021" name="Nat. Commun.">
        <title>Genetic determinants of endophytism in the Arabidopsis root mycobiome.</title>
        <authorList>
            <person name="Mesny F."/>
            <person name="Miyauchi S."/>
            <person name="Thiergart T."/>
            <person name="Pickel B."/>
            <person name="Atanasova L."/>
            <person name="Karlsson M."/>
            <person name="Huettel B."/>
            <person name="Barry K.W."/>
            <person name="Haridas S."/>
            <person name="Chen C."/>
            <person name="Bauer D."/>
            <person name="Andreopoulos W."/>
            <person name="Pangilinan J."/>
            <person name="LaButti K."/>
            <person name="Riley R."/>
            <person name="Lipzen A."/>
            <person name="Clum A."/>
            <person name="Drula E."/>
            <person name="Henrissat B."/>
            <person name="Kohler A."/>
            <person name="Grigoriev I.V."/>
            <person name="Martin F.M."/>
            <person name="Hacquard S."/>
        </authorList>
    </citation>
    <scope>NUCLEOTIDE SEQUENCE</scope>
    <source>
        <strain evidence="3">MPI-CAGE-AT-0147</strain>
    </source>
</reference>
<accession>A0A9P9FST1</accession>
<dbReference type="Pfam" id="PF25545">
    <property type="entry name" value="DUF7924"/>
    <property type="match status" value="1"/>
</dbReference>
<comment type="caution">
    <text evidence="3">The sequence shown here is derived from an EMBL/GenBank/DDBJ whole genome shotgun (WGS) entry which is preliminary data.</text>
</comment>
<evidence type="ECO:0000259" key="2">
    <source>
        <dbReference type="Pfam" id="PF25545"/>
    </source>
</evidence>
<sequence length="460" mass="50771">MVAINVFDSSTYCSEPPLPPVPVQEDEDSDDDTGHDLDSDDYEEPTEECISVASGFFQTSNIPATQSLVQTQEQKISWYVDPRYEWILAAKDVFMKTCLDGISEESADLLQHLRRDRVALSSGRAYHEIIMKEAKGVCWAAYKGKKQAVVVRSQEKPLILLPSLKKLAAEKKELLALIESANEPWTSCIPLAGAFPQPAYAVGFRREAFSTSELARLSALFGDPVTGQPSIVLATHGMYFSFLTCEARTADPWLNMADRQNAHSAAISVGGVVELFRAAGLAHEINREILAFSVSHDQKVMRIYGHYPVISGDRTAYYRYPINSFSVAPENGMNTWSAYKFFINVYDTWTMDHLAKLRWAINQLPLPPNPDAAIADAYHNAAPQAVVSRGFASHSAVSQSVVSQNVSHAAASHAALPQPVVGPVRPPISQDSRARFDFCFSGLTGRLQGLQGFQRLEELQ</sequence>
<name>A0A9P9FST1_9HYPO</name>
<dbReference type="EMBL" id="JAGMUV010000001">
    <property type="protein sequence ID" value="KAH7175800.1"/>
    <property type="molecule type" value="Genomic_DNA"/>
</dbReference>
<evidence type="ECO:0000313" key="3">
    <source>
        <dbReference type="EMBL" id="KAH7175800.1"/>
    </source>
</evidence>
<dbReference type="PANTHER" id="PTHR42470">
    <property type="entry name" value="VAST DOMAIN-CONTAINING PROTEIN"/>
    <property type="match status" value="1"/>
</dbReference>
<dbReference type="AlphaFoldDB" id="A0A9P9FST1"/>
<dbReference type="Proteomes" id="UP000738349">
    <property type="component" value="Unassembled WGS sequence"/>
</dbReference>
<feature type="domain" description="DUF7924" evidence="2">
    <location>
        <begin position="159"/>
        <end position="361"/>
    </location>
</feature>
<feature type="region of interest" description="Disordered" evidence="1">
    <location>
        <begin position="7"/>
        <end position="44"/>
    </location>
</feature>
<evidence type="ECO:0000256" key="1">
    <source>
        <dbReference type="SAM" id="MobiDB-lite"/>
    </source>
</evidence>
<evidence type="ECO:0000313" key="4">
    <source>
        <dbReference type="Proteomes" id="UP000738349"/>
    </source>
</evidence>
<dbReference type="InterPro" id="IPR057684">
    <property type="entry name" value="DUF7924"/>
</dbReference>
<dbReference type="PANTHER" id="PTHR42470:SF2">
    <property type="match status" value="1"/>
</dbReference>
<gene>
    <name evidence="3" type="ORF">EDB81DRAFT_632939</name>
</gene>
<organism evidence="3 4">
    <name type="scientific">Dactylonectria macrodidyma</name>
    <dbReference type="NCBI Taxonomy" id="307937"/>
    <lineage>
        <taxon>Eukaryota</taxon>
        <taxon>Fungi</taxon>
        <taxon>Dikarya</taxon>
        <taxon>Ascomycota</taxon>
        <taxon>Pezizomycotina</taxon>
        <taxon>Sordariomycetes</taxon>
        <taxon>Hypocreomycetidae</taxon>
        <taxon>Hypocreales</taxon>
        <taxon>Nectriaceae</taxon>
        <taxon>Dactylonectria</taxon>
    </lineage>
</organism>
<dbReference type="OrthoDB" id="5132737at2759"/>
<protein>
    <recommendedName>
        <fullName evidence="2">DUF7924 domain-containing protein</fullName>
    </recommendedName>
</protein>
<proteinExistence type="predicted"/>
<keyword evidence="4" id="KW-1185">Reference proteome</keyword>